<dbReference type="Proteomes" id="UP000541426">
    <property type="component" value="Unassembled WGS sequence"/>
</dbReference>
<name>A0A7W6DUG1_9RHOB</name>
<evidence type="ECO:0000313" key="3">
    <source>
        <dbReference type="Proteomes" id="UP000541426"/>
    </source>
</evidence>
<evidence type="ECO:0008006" key="4">
    <source>
        <dbReference type="Google" id="ProtNLM"/>
    </source>
</evidence>
<evidence type="ECO:0000256" key="1">
    <source>
        <dbReference type="SAM" id="MobiDB-lite"/>
    </source>
</evidence>
<comment type="caution">
    <text evidence="2">The sequence shown here is derived from an EMBL/GenBank/DDBJ whole genome shotgun (WGS) entry which is preliminary data.</text>
</comment>
<evidence type="ECO:0000313" key="2">
    <source>
        <dbReference type="EMBL" id="MBB3987117.1"/>
    </source>
</evidence>
<protein>
    <recommendedName>
        <fullName evidence="4">Cellulose-binding domain protein</fullName>
    </recommendedName>
</protein>
<gene>
    <name evidence="2" type="ORF">GGQ68_003463</name>
</gene>
<keyword evidence="3" id="KW-1185">Reference proteome</keyword>
<dbReference type="InterPro" id="IPR049886">
    <property type="entry name" value="CFI_box_CTERM_dom"/>
</dbReference>
<feature type="compositionally biased region" description="Acidic residues" evidence="1">
    <location>
        <begin position="567"/>
        <end position="606"/>
    </location>
</feature>
<dbReference type="NCBIfam" id="NF041770">
    <property type="entry name" value="CFI_box_CTERM"/>
    <property type="match status" value="1"/>
</dbReference>
<dbReference type="RefSeq" id="WP_183968033.1">
    <property type="nucleotide sequence ID" value="NZ_BAABBZ010000058.1"/>
</dbReference>
<proteinExistence type="predicted"/>
<dbReference type="EMBL" id="JACIEJ010000009">
    <property type="protein sequence ID" value="MBB3987117.1"/>
    <property type="molecule type" value="Genomic_DNA"/>
</dbReference>
<sequence length="695" mass="75711">MPATDINTGTQTGDAGLALGLNGIADFSTQMPFLDIMKTARPWTGHLEGQWGGMGEDDLRAAGVLDANGWPTEIPAGVTHIETFMLTEYPAEAVSAAGTYRLSWSGEGEITVFGAEILSVTDTEIWLDYTPTGEALLAVGIAETDPNGTGDYIRDISLVHEDNIAAFEEGEIFNPDWLAVVEDVHALRFMDWMQTNGSTDEDWADAPQIDDYTYAGGVPVEVMVALSNATGTEPWFNMPFGASEDYIETFATYVRDTLDPDLRAHYEFSNEVWNFTFPQAHASAAEGVERFGEALPDGWMQNYGARAAEMADVLDEVYAGQEDALVKVFATHTGWPGLEDSALNAPAWQAMGNPPPSESFDTYAVTGYFDGALGREKADTVREWIEDSQLAAESDADELGLTGSERDAYVEAHRYDMATPLALQELRDGSITGNPDGSLAALSEMFEYHAAVAEAHDLSMVMYEGGTHVVGIGENATDPELAEFFQHLNYSDGMGDLYGELLESWDEAGGTLFNAFVDVAPSSQWGSWGSLRYLEDDTARFDELMAFNDTNPRPWDDPDGGAVGGDPDTDPDDDDDPDTDDDGPGLPPLEEEEDPPEEDEEDEDDSTGGSSGAGSCFVATAAYQNAWHPDVVDLRRLRDEHLVRTAPGRAFVAFYWRVGPVLAVPVRRSPGLSLIARTVLSVLVRLLRRTILRRT</sequence>
<dbReference type="AlphaFoldDB" id="A0A7W6DUG1"/>
<organism evidence="2 3">
    <name type="scientific">Sagittula marina</name>
    <dbReference type="NCBI Taxonomy" id="943940"/>
    <lineage>
        <taxon>Bacteria</taxon>
        <taxon>Pseudomonadati</taxon>
        <taxon>Pseudomonadota</taxon>
        <taxon>Alphaproteobacteria</taxon>
        <taxon>Rhodobacterales</taxon>
        <taxon>Roseobacteraceae</taxon>
        <taxon>Sagittula</taxon>
    </lineage>
</organism>
<accession>A0A7W6DUG1</accession>
<feature type="region of interest" description="Disordered" evidence="1">
    <location>
        <begin position="547"/>
        <end position="615"/>
    </location>
</feature>
<reference evidence="2 3" key="1">
    <citation type="submission" date="2020-08" db="EMBL/GenBank/DDBJ databases">
        <title>Genomic Encyclopedia of Type Strains, Phase IV (KMG-IV): sequencing the most valuable type-strain genomes for metagenomic binning, comparative biology and taxonomic classification.</title>
        <authorList>
            <person name="Goeker M."/>
        </authorList>
    </citation>
    <scope>NUCLEOTIDE SEQUENCE [LARGE SCALE GENOMIC DNA]</scope>
    <source>
        <strain evidence="2 3">DSM 102235</strain>
    </source>
</reference>